<organism evidence="8 9">
    <name type="scientific">Fibrella aestuarina BUZ 2</name>
    <dbReference type="NCBI Taxonomy" id="1166018"/>
    <lineage>
        <taxon>Bacteria</taxon>
        <taxon>Pseudomonadati</taxon>
        <taxon>Bacteroidota</taxon>
        <taxon>Cytophagia</taxon>
        <taxon>Cytophagales</taxon>
        <taxon>Spirosomataceae</taxon>
        <taxon>Fibrella</taxon>
    </lineage>
</organism>
<evidence type="ECO:0000256" key="6">
    <source>
        <dbReference type="SAM" id="SignalP"/>
    </source>
</evidence>
<sequence length="733" mass="82008">MRSLFLFCLLLLGINSVAQRATAPFRVDSIPKNGLSFKTDWRWRAGDESAWASPTLDDSRWETVKPTRRIGRLPQVAEAGISWFRLAFRLDSALARESLAFDVFLNGAAELYLDGTLYERLGTVSATAAGEQRYKRVRGDIMMLPKLAPGLHTLAVRFSTHPTPWCMPAYIENKETLEVTLCRPESYMQHRVAKTHSDTLIEYLLIGSFLMLGAIHFLYYVYRRQTINLVFGLTALLYCLNGVANNATPYIHSLPLTSWVDYIGSLCSYSFPLMLSATYYLYLQHKHGRVFWSVTIISIVCLLLMYKADYQKGGLLSELPRIGLGIGAVVLIIDGLRITTIAMRQVRTREKAVVILVSFSALVAVLILGAICVLFVFWKTPSLADEALDVLRTVAGFGIPITLAFLLAKEHDQTNSDLQKRLAEVEKLSGEKEAILTQQKETLERQVAKRTQKLNQSLQELRETQTQLVQREKMASLGELTAGIAHEIQNPLNFVNNFSEVSVELLDELRQEQARPADQRDPELEAELLNDIHQNVGKIGHHGQRAASIVRGMLQHSRASTGEKNRTDLNALGDEYLRLSYHGLRAKDKAFNANLHTSLDPVLEPVTVVAQDVGRVLLNLFNNAFYAVWEKARTQPAGQYHPTVWLYTRQLDGHVEIRVQDNGNGIPAELQRKIFQPFFTTKPTGQGTGLGLSLSYDIITKGHGGTLSVDTQPGEYTTFIITIPVDEAPALGN</sequence>
<feature type="chain" id="PRO_5003630071" description="histidine kinase" evidence="6">
    <location>
        <begin position="21"/>
        <end position="733"/>
    </location>
</feature>
<dbReference type="EMBL" id="HE796683">
    <property type="protein sequence ID" value="CCH01794.1"/>
    <property type="molecule type" value="Genomic_DNA"/>
</dbReference>
<name>I0KCE1_9BACT</name>
<evidence type="ECO:0000256" key="5">
    <source>
        <dbReference type="SAM" id="Phobius"/>
    </source>
</evidence>
<comment type="catalytic activity">
    <reaction evidence="1">
        <text>ATP + protein L-histidine = ADP + protein N-phospho-L-histidine.</text>
        <dbReference type="EC" id="2.7.13.3"/>
    </reaction>
</comment>
<dbReference type="InterPro" id="IPR036890">
    <property type="entry name" value="HATPase_C_sf"/>
</dbReference>
<evidence type="ECO:0000256" key="2">
    <source>
        <dbReference type="ARBA" id="ARBA00012438"/>
    </source>
</evidence>
<gene>
    <name evidence="8" type="ORF">FAES_3787</name>
</gene>
<feature type="transmembrane region" description="Helical" evidence="5">
    <location>
        <begin position="320"/>
        <end position="340"/>
    </location>
</feature>
<dbReference type="SUPFAM" id="SSF47384">
    <property type="entry name" value="Homodimeric domain of signal transducing histidine kinase"/>
    <property type="match status" value="1"/>
</dbReference>
<evidence type="ECO:0000259" key="7">
    <source>
        <dbReference type="PROSITE" id="PS50109"/>
    </source>
</evidence>
<dbReference type="SUPFAM" id="SSF49785">
    <property type="entry name" value="Galactose-binding domain-like"/>
    <property type="match status" value="1"/>
</dbReference>
<keyword evidence="8" id="KW-0418">Kinase</keyword>
<dbReference type="SUPFAM" id="SSF55874">
    <property type="entry name" value="ATPase domain of HSP90 chaperone/DNA topoisomerase II/histidine kinase"/>
    <property type="match status" value="1"/>
</dbReference>
<dbReference type="STRING" id="1166018.FAES_3787"/>
<dbReference type="Proteomes" id="UP000011058">
    <property type="component" value="Chromosome"/>
</dbReference>
<dbReference type="InterPro" id="IPR003661">
    <property type="entry name" value="HisK_dim/P_dom"/>
</dbReference>
<feature type="domain" description="Histidine kinase" evidence="7">
    <location>
        <begin position="483"/>
        <end position="727"/>
    </location>
</feature>
<dbReference type="CDD" id="cd00082">
    <property type="entry name" value="HisKA"/>
    <property type="match status" value="1"/>
</dbReference>
<feature type="coiled-coil region" evidence="4">
    <location>
        <begin position="408"/>
        <end position="471"/>
    </location>
</feature>
<dbReference type="Pfam" id="PF02518">
    <property type="entry name" value="HATPase_c"/>
    <property type="match status" value="1"/>
</dbReference>
<keyword evidence="9" id="KW-1185">Reference proteome</keyword>
<keyword evidence="5" id="KW-0472">Membrane</keyword>
<dbReference type="PANTHER" id="PTHR43065:SF42">
    <property type="entry name" value="TWO-COMPONENT SENSOR PPRA"/>
    <property type="match status" value="1"/>
</dbReference>
<dbReference type="InterPro" id="IPR008979">
    <property type="entry name" value="Galactose-bd-like_sf"/>
</dbReference>
<dbReference type="InterPro" id="IPR036097">
    <property type="entry name" value="HisK_dim/P_sf"/>
</dbReference>
<dbReference type="Gene3D" id="2.60.120.260">
    <property type="entry name" value="Galactose-binding domain-like"/>
    <property type="match status" value="1"/>
</dbReference>
<dbReference type="AlphaFoldDB" id="I0KCE1"/>
<feature type="transmembrane region" description="Helical" evidence="5">
    <location>
        <begin position="200"/>
        <end position="222"/>
    </location>
</feature>
<dbReference type="HOGENOM" id="CLU_022317_0_0_10"/>
<dbReference type="InterPro" id="IPR005467">
    <property type="entry name" value="His_kinase_dom"/>
</dbReference>
<dbReference type="SMART" id="SM00388">
    <property type="entry name" value="HisKA"/>
    <property type="match status" value="1"/>
</dbReference>
<keyword evidence="8" id="KW-0808">Transferase</keyword>
<evidence type="ECO:0000313" key="9">
    <source>
        <dbReference type="Proteomes" id="UP000011058"/>
    </source>
</evidence>
<dbReference type="SMART" id="SM00387">
    <property type="entry name" value="HATPase_c"/>
    <property type="match status" value="1"/>
</dbReference>
<dbReference type="RefSeq" id="WP_015332893.1">
    <property type="nucleotide sequence ID" value="NC_020054.1"/>
</dbReference>
<protein>
    <recommendedName>
        <fullName evidence="2">histidine kinase</fullName>
        <ecNumber evidence="2">2.7.13.3</ecNumber>
    </recommendedName>
</protein>
<evidence type="ECO:0000256" key="4">
    <source>
        <dbReference type="SAM" id="Coils"/>
    </source>
</evidence>
<accession>I0KCE1</accession>
<evidence type="ECO:0000313" key="8">
    <source>
        <dbReference type="EMBL" id="CCH01794.1"/>
    </source>
</evidence>
<dbReference type="eggNOG" id="COG4191">
    <property type="taxonomic scope" value="Bacteria"/>
</dbReference>
<dbReference type="PROSITE" id="PS50109">
    <property type="entry name" value="HIS_KIN"/>
    <property type="match status" value="1"/>
</dbReference>
<feature type="transmembrane region" description="Helical" evidence="5">
    <location>
        <begin position="352"/>
        <end position="378"/>
    </location>
</feature>
<dbReference type="PANTHER" id="PTHR43065">
    <property type="entry name" value="SENSOR HISTIDINE KINASE"/>
    <property type="match status" value="1"/>
</dbReference>
<dbReference type="PATRIC" id="fig|1166018.3.peg.5573"/>
<proteinExistence type="predicted"/>
<keyword evidence="3" id="KW-0597">Phosphoprotein</keyword>
<dbReference type="InterPro" id="IPR004358">
    <property type="entry name" value="Sig_transdc_His_kin-like_C"/>
</dbReference>
<feature type="transmembrane region" description="Helical" evidence="5">
    <location>
        <begin position="263"/>
        <end position="283"/>
    </location>
</feature>
<dbReference type="GO" id="GO:0000155">
    <property type="term" value="F:phosphorelay sensor kinase activity"/>
    <property type="evidence" value="ECO:0007669"/>
    <property type="project" value="InterPro"/>
</dbReference>
<feature type="signal peptide" evidence="6">
    <location>
        <begin position="1"/>
        <end position="20"/>
    </location>
</feature>
<dbReference type="Gene3D" id="3.30.565.10">
    <property type="entry name" value="Histidine kinase-like ATPase, C-terminal domain"/>
    <property type="match status" value="1"/>
</dbReference>
<keyword evidence="6" id="KW-0732">Signal</keyword>
<dbReference type="InterPro" id="IPR003594">
    <property type="entry name" value="HATPase_dom"/>
</dbReference>
<feature type="transmembrane region" description="Helical" evidence="5">
    <location>
        <begin position="390"/>
        <end position="408"/>
    </location>
</feature>
<dbReference type="Gene3D" id="1.10.287.130">
    <property type="match status" value="1"/>
</dbReference>
<reference evidence="8 9" key="1">
    <citation type="journal article" date="2012" name="J. Bacteriol.">
        <title>Genome Sequence of Fibrella aestuarina BUZ 2T, a Filamentous Marine Bacterium.</title>
        <authorList>
            <person name="Filippini M."/>
            <person name="Qi W."/>
            <person name="Blom J."/>
            <person name="Goesmann A."/>
            <person name="Smits T.H."/>
            <person name="Bagheri H.C."/>
        </authorList>
    </citation>
    <scope>NUCLEOTIDE SEQUENCE [LARGE SCALE GENOMIC DNA]</scope>
    <source>
        <strain evidence="9">BUZ 2T</strain>
    </source>
</reference>
<evidence type="ECO:0000256" key="3">
    <source>
        <dbReference type="ARBA" id="ARBA00022553"/>
    </source>
</evidence>
<evidence type="ECO:0000256" key="1">
    <source>
        <dbReference type="ARBA" id="ARBA00000085"/>
    </source>
</evidence>
<keyword evidence="5" id="KW-0812">Transmembrane</keyword>
<feature type="transmembrane region" description="Helical" evidence="5">
    <location>
        <begin position="290"/>
        <end position="308"/>
    </location>
</feature>
<keyword evidence="5" id="KW-1133">Transmembrane helix</keyword>
<dbReference type="PRINTS" id="PR00344">
    <property type="entry name" value="BCTRLSENSOR"/>
</dbReference>
<feature type="transmembrane region" description="Helical" evidence="5">
    <location>
        <begin position="229"/>
        <end position="251"/>
    </location>
</feature>
<dbReference type="KEGG" id="fae:FAES_3787"/>
<dbReference type="EC" id="2.7.13.3" evidence="2"/>
<keyword evidence="4" id="KW-0175">Coiled coil</keyword>